<protein>
    <submittedName>
        <fullName evidence="1">Uncharacterized protein</fullName>
    </submittedName>
</protein>
<proteinExistence type="predicted"/>
<name>A0AAD7ZU33_DIPPU</name>
<reference evidence="1" key="1">
    <citation type="journal article" date="2023" name="IScience">
        <title>Live-bearing cockroach genome reveals convergent evolutionary mechanisms linked to viviparity in insects and beyond.</title>
        <authorList>
            <person name="Fouks B."/>
            <person name="Harrison M.C."/>
            <person name="Mikhailova A.A."/>
            <person name="Marchal E."/>
            <person name="English S."/>
            <person name="Carruthers M."/>
            <person name="Jennings E.C."/>
            <person name="Chiamaka E.L."/>
            <person name="Frigard R.A."/>
            <person name="Pippel M."/>
            <person name="Attardo G.M."/>
            <person name="Benoit J.B."/>
            <person name="Bornberg-Bauer E."/>
            <person name="Tobe S.S."/>
        </authorList>
    </citation>
    <scope>NUCLEOTIDE SEQUENCE</scope>
    <source>
        <strain evidence="1">Stay&amp;Tobe</strain>
    </source>
</reference>
<dbReference type="EMBL" id="JASPKZ010006822">
    <property type="protein sequence ID" value="KAJ9586925.1"/>
    <property type="molecule type" value="Genomic_DNA"/>
</dbReference>
<keyword evidence="2" id="KW-1185">Reference proteome</keyword>
<organism evidence="1 2">
    <name type="scientific">Diploptera punctata</name>
    <name type="common">Pacific beetle cockroach</name>
    <dbReference type="NCBI Taxonomy" id="6984"/>
    <lineage>
        <taxon>Eukaryota</taxon>
        <taxon>Metazoa</taxon>
        <taxon>Ecdysozoa</taxon>
        <taxon>Arthropoda</taxon>
        <taxon>Hexapoda</taxon>
        <taxon>Insecta</taxon>
        <taxon>Pterygota</taxon>
        <taxon>Neoptera</taxon>
        <taxon>Polyneoptera</taxon>
        <taxon>Dictyoptera</taxon>
        <taxon>Blattodea</taxon>
        <taxon>Blaberoidea</taxon>
        <taxon>Blaberidae</taxon>
        <taxon>Diplopterinae</taxon>
        <taxon>Diploptera</taxon>
    </lineage>
</organism>
<dbReference type="Proteomes" id="UP001233999">
    <property type="component" value="Unassembled WGS sequence"/>
</dbReference>
<feature type="non-terminal residue" evidence="1">
    <location>
        <position position="1"/>
    </location>
</feature>
<accession>A0AAD7ZU33</accession>
<evidence type="ECO:0000313" key="1">
    <source>
        <dbReference type="EMBL" id="KAJ9586925.1"/>
    </source>
</evidence>
<reference evidence="1" key="2">
    <citation type="submission" date="2023-05" db="EMBL/GenBank/DDBJ databases">
        <authorList>
            <person name="Fouks B."/>
        </authorList>
    </citation>
    <scope>NUCLEOTIDE SEQUENCE</scope>
    <source>
        <strain evidence="1">Stay&amp;Tobe</strain>
        <tissue evidence="1">Testes</tissue>
    </source>
</reference>
<gene>
    <name evidence="1" type="ORF">L9F63_019469</name>
</gene>
<evidence type="ECO:0000313" key="2">
    <source>
        <dbReference type="Proteomes" id="UP001233999"/>
    </source>
</evidence>
<feature type="non-terminal residue" evidence="1">
    <location>
        <position position="49"/>
    </location>
</feature>
<comment type="caution">
    <text evidence="1">The sequence shown here is derived from an EMBL/GenBank/DDBJ whole genome shotgun (WGS) entry which is preliminary data.</text>
</comment>
<dbReference type="AlphaFoldDB" id="A0AAD7ZU33"/>
<sequence length="49" mass="5927">TLPALRFIHLYPQNIRLFTLLQNFVKESIRLVHSKIHWYLHRVPPMFAA</sequence>